<gene>
    <name evidence="2" type="ORF">RPE78_15650</name>
</gene>
<keyword evidence="3" id="KW-1185">Reference proteome</keyword>
<dbReference type="PANTHER" id="PTHR47237:SF2">
    <property type="entry name" value="BLL4206 PROTEIN"/>
    <property type="match status" value="1"/>
</dbReference>
<reference evidence="2 3" key="1">
    <citation type="submission" date="2023-09" db="EMBL/GenBank/DDBJ databases">
        <title>Thioclava shenzhenensis sp. nov., a multidrug resistant bacteria-antagonizing species isolated from coastal seawater.</title>
        <authorList>
            <person name="Long M."/>
        </authorList>
    </citation>
    <scope>NUCLEOTIDE SEQUENCE [LARGE SCALE GENOMIC DNA]</scope>
    <source>
        <strain evidence="2 3">FTW29</strain>
        <plasmid evidence="2 3">unnamed1</plasmid>
    </source>
</reference>
<proteinExistence type="predicted"/>
<evidence type="ECO:0000259" key="1">
    <source>
        <dbReference type="PROSITE" id="PS51186"/>
    </source>
</evidence>
<geneLocation type="plasmid" evidence="2 3">
    <name>unnamed1</name>
</geneLocation>
<dbReference type="InterPro" id="IPR041496">
    <property type="entry name" value="YitH/HolE_GNAT"/>
</dbReference>
<organism evidence="2 3">
    <name type="scientific">Thioclava litoralis</name>
    <dbReference type="NCBI Taxonomy" id="3076557"/>
    <lineage>
        <taxon>Bacteria</taxon>
        <taxon>Pseudomonadati</taxon>
        <taxon>Pseudomonadota</taxon>
        <taxon>Alphaproteobacteria</taxon>
        <taxon>Rhodobacterales</taxon>
        <taxon>Paracoccaceae</taxon>
        <taxon>Thioclava</taxon>
    </lineage>
</organism>
<evidence type="ECO:0000313" key="2">
    <source>
        <dbReference type="EMBL" id="WRY35272.1"/>
    </source>
</evidence>
<dbReference type="Proteomes" id="UP001623290">
    <property type="component" value="Plasmid unnamed1"/>
</dbReference>
<feature type="domain" description="N-acetyltransferase" evidence="1">
    <location>
        <begin position="181"/>
        <end position="309"/>
    </location>
</feature>
<sequence>MSRNTTIGPCSETMPQAARTRYIDFMAHQHVADENSIQIDSYKADIITLTPAHRQALHELTVSVFWPHRARDLDVFLALGRGYLAIDGIGRPLGSAMYFPVGEDYAMFGMMITTPRLQSYGAGARLLRRIMRDCEGRDLRLSATRAAYRLYEYAGFVPVGTIWQHQGIVRPMRPPTAVPGLEVRPLEPADLAQIHALDSHAYGADRHAMLEMFVRLSDGMVALREGRVVGYALKRDFGKGVVIGPLVAENDRIAMQLATPFLQALEGQFARLDTPVESEQFAAFLASAGLGVFDTVTEMRNGVMRRPQDGLQIYGLSAHSLG</sequence>
<keyword evidence="2" id="KW-0614">Plasmid</keyword>
<dbReference type="SUPFAM" id="SSF55729">
    <property type="entry name" value="Acyl-CoA N-acyltransferases (Nat)"/>
    <property type="match status" value="1"/>
</dbReference>
<dbReference type="RefSeq" id="WP_339109661.1">
    <property type="nucleotide sequence ID" value="NZ_CP135444.1"/>
</dbReference>
<accession>A0ABZ1E606</accession>
<dbReference type="PANTHER" id="PTHR47237">
    <property type="entry name" value="SLL0310 PROTEIN"/>
    <property type="match status" value="1"/>
</dbReference>
<dbReference type="InterPro" id="IPR016181">
    <property type="entry name" value="Acyl_CoA_acyltransferase"/>
</dbReference>
<name>A0ABZ1E606_9RHOB</name>
<feature type="domain" description="N-acetyltransferase" evidence="1">
    <location>
        <begin position="44"/>
        <end position="177"/>
    </location>
</feature>
<dbReference type="Pfam" id="PF13673">
    <property type="entry name" value="Acetyltransf_10"/>
    <property type="match status" value="1"/>
</dbReference>
<protein>
    <submittedName>
        <fullName evidence="2">N-acetyltransferase</fullName>
    </submittedName>
</protein>
<dbReference type="EMBL" id="CP135444">
    <property type="protein sequence ID" value="WRY35272.1"/>
    <property type="molecule type" value="Genomic_DNA"/>
</dbReference>
<dbReference type="InterPro" id="IPR052729">
    <property type="entry name" value="Acyl/Acetyltrans_Enzymes"/>
</dbReference>
<dbReference type="InterPro" id="IPR000182">
    <property type="entry name" value="GNAT_dom"/>
</dbReference>
<dbReference type="PROSITE" id="PS51186">
    <property type="entry name" value="GNAT"/>
    <property type="match status" value="2"/>
</dbReference>
<dbReference type="Pfam" id="PF18014">
    <property type="entry name" value="Acetyltransf_18"/>
    <property type="match status" value="1"/>
</dbReference>
<evidence type="ECO:0000313" key="3">
    <source>
        <dbReference type="Proteomes" id="UP001623290"/>
    </source>
</evidence>
<dbReference type="Gene3D" id="3.40.630.90">
    <property type="match status" value="1"/>
</dbReference>
<dbReference type="Gene3D" id="3.40.630.30">
    <property type="match status" value="1"/>
</dbReference>